<protein>
    <submittedName>
        <fullName evidence="3">Uncharacterized protein</fullName>
    </submittedName>
</protein>
<proteinExistence type="predicted"/>
<feature type="signal peptide" evidence="1">
    <location>
        <begin position="1"/>
        <end position="19"/>
    </location>
</feature>
<dbReference type="Gene3D" id="2.60.40.3330">
    <property type="match status" value="1"/>
</dbReference>
<organism evidence="2 3">
    <name type="scientific">Meloidogyne floridensis</name>
    <dbReference type="NCBI Taxonomy" id="298350"/>
    <lineage>
        <taxon>Eukaryota</taxon>
        <taxon>Metazoa</taxon>
        <taxon>Ecdysozoa</taxon>
        <taxon>Nematoda</taxon>
        <taxon>Chromadorea</taxon>
        <taxon>Rhabditida</taxon>
        <taxon>Tylenchina</taxon>
        <taxon>Tylenchomorpha</taxon>
        <taxon>Tylenchoidea</taxon>
        <taxon>Meloidogynidae</taxon>
        <taxon>Meloidogyninae</taxon>
        <taxon>Meloidogyne</taxon>
    </lineage>
</organism>
<dbReference type="WBParaSite" id="scf7180000417281.g1094">
    <property type="protein sequence ID" value="scf7180000417281.g1094"/>
    <property type="gene ID" value="scf7180000417281.g1094"/>
</dbReference>
<evidence type="ECO:0000313" key="3">
    <source>
        <dbReference type="WBParaSite" id="scf7180000417281.g1094"/>
    </source>
</evidence>
<feature type="chain" id="PRO_5037824327" evidence="1">
    <location>
        <begin position="20"/>
        <end position="170"/>
    </location>
</feature>
<name>A0A915NJ24_9BILA</name>
<keyword evidence="2" id="KW-1185">Reference proteome</keyword>
<keyword evidence="1" id="KW-0732">Signal</keyword>
<reference evidence="3" key="1">
    <citation type="submission" date="2022-11" db="UniProtKB">
        <authorList>
            <consortium name="WormBaseParasite"/>
        </authorList>
    </citation>
    <scope>IDENTIFICATION</scope>
</reference>
<evidence type="ECO:0000313" key="2">
    <source>
        <dbReference type="Proteomes" id="UP000887560"/>
    </source>
</evidence>
<evidence type="ECO:0000256" key="1">
    <source>
        <dbReference type="SAM" id="SignalP"/>
    </source>
</evidence>
<dbReference type="AlphaFoldDB" id="A0A915NJ24"/>
<dbReference type="InterPro" id="IPR038479">
    <property type="entry name" value="Transthyretin-like_sf"/>
</dbReference>
<accession>A0A915NJ24</accession>
<dbReference type="Proteomes" id="UP000887560">
    <property type="component" value="Unplaced"/>
</dbReference>
<sequence>MPKSAVLFILSSIFKFSSSSKWVVDGVVECKENIHGLGEFSHLLQEAIIHFYERGRGHGGIGDPDDYLDGPVLTDIMGHFQVKAHRGVYETFTTPDPYLQIDHLCYTPTSKQPLRMGCYYRTIIDLGKSSKAINELKVHIILGMESARLISGKGKDLEIKTLEDLHCPSN</sequence>